<dbReference type="EMBL" id="JAKLMC020000035">
    <property type="protein sequence ID" value="KAK5949465.1"/>
    <property type="molecule type" value="Genomic_DNA"/>
</dbReference>
<comment type="caution">
    <text evidence="3">The sequence shown here is derived from an EMBL/GenBank/DDBJ whole genome shotgun (WGS) entry which is preliminary data.</text>
</comment>
<organism evidence="3 4">
    <name type="scientific">Knufia fluminis</name>
    <dbReference type="NCBI Taxonomy" id="191047"/>
    <lineage>
        <taxon>Eukaryota</taxon>
        <taxon>Fungi</taxon>
        <taxon>Dikarya</taxon>
        <taxon>Ascomycota</taxon>
        <taxon>Pezizomycotina</taxon>
        <taxon>Eurotiomycetes</taxon>
        <taxon>Chaetothyriomycetidae</taxon>
        <taxon>Chaetothyriales</taxon>
        <taxon>Trichomeriaceae</taxon>
        <taxon>Knufia</taxon>
    </lineage>
</organism>
<keyword evidence="2" id="KW-0472">Membrane</keyword>
<protein>
    <submittedName>
        <fullName evidence="3">Uncharacterized protein</fullName>
    </submittedName>
</protein>
<evidence type="ECO:0000313" key="3">
    <source>
        <dbReference type="EMBL" id="KAK5949465.1"/>
    </source>
</evidence>
<keyword evidence="2" id="KW-1133">Transmembrane helix</keyword>
<gene>
    <name evidence="3" type="ORF">OHC33_009457</name>
</gene>
<keyword evidence="4" id="KW-1185">Reference proteome</keyword>
<dbReference type="AlphaFoldDB" id="A0AAN8EAR4"/>
<dbReference type="Proteomes" id="UP001316803">
    <property type="component" value="Unassembled WGS sequence"/>
</dbReference>
<evidence type="ECO:0000313" key="4">
    <source>
        <dbReference type="Proteomes" id="UP001316803"/>
    </source>
</evidence>
<keyword evidence="2" id="KW-0812">Transmembrane</keyword>
<accession>A0AAN8EAR4</accession>
<proteinExistence type="predicted"/>
<reference evidence="3 4" key="1">
    <citation type="submission" date="2022-12" db="EMBL/GenBank/DDBJ databases">
        <title>Genomic features and morphological characterization of a novel Knufia sp. strain isolated from spacecraft assembly facility.</title>
        <authorList>
            <person name="Teixeira M."/>
            <person name="Chander A.M."/>
            <person name="Stajich J.E."/>
            <person name="Venkateswaran K."/>
        </authorList>
    </citation>
    <scope>NUCLEOTIDE SEQUENCE [LARGE SCALE GENOMIC DNA]</scope>
    <source>
        <strain evidence="3 4">FJI-L2-BK-P2</strain>
    </source>
</reference>
<name>A0AAN8EAR4_9EURO</name>
<sequence length="112" mass="12489">MQIDYVAVGIISAFVVFSIIMFVVIRSQSKKSEHPEATMSNASDPTPLNHAPDGSQSEYSRSVLSLNSLKKPSSPDPEMDKIKEEGKKFKRRLFFEDTADDGLSPRRGSHFV</sequence>
<evidence type="ECO:0000256" key="2">
    <source>
        <dbReference type="SAM" id="Phobius"/>
    </source>
</evidence>
<feature type="transmembrane region" description="Helical" evidence="2">
    <location>
        <begin position="6"/>
        <end position="25"/>
    </location>
</feature>
<feature type="region of interest" description="Disordered" evidence="1">
    <location>
        <begin position="31"/>
        <end position="83"/>
    </location>
</feature>
<feature type="compositionally biased region" description="Low complexity" evidence="1">
    <location>
        <begin position="62"/>
        <end position="72"/>
    </location>
</feature>
<evidence type="ECO:0000256" key="1">
    <source>
        <dbReference type="SAM" id="MobiDB-lite"/>
    </source>
</evidence>